<keyword evidence="2" id="KW-0805">Transcription regulation</keyword>
<gene>
    <name evidence="6" type="ORF">TTAC_LOCUS3915</name>
</gene>
<protein>
    <submittedName>
        <fullName evidence="8">NOT2_3_5 domain-containing protein</fullName>
    </submittedName>
</protein>
<reference evidence="8" key="1">
    <citation type="submission" date="2017-02" db="UniProtKB">
        <authorList>
            <consortium name="WormBaseParasite"/>
        </authorList>
    </citation>
    <scope>IDENTIFICATION</scope>
</reference>
<comment type="similarity">
    <text evidence="1">Belongs to the CNOT2/3/5 family.</text>
</comment>
<feature type="compositionally biased region" description="Polar residues" evidence="4">
    <location>
        <begin position="93"/>
        <end position="115"/>
    </location>
</feature>
<evidence type="ECO:0000256" key="2">
    <source>
        <dbReference type="ARBA" id="ARBA00023015"/>
    </source>
</evidence>
<dbReference type="Gene3D" id="2.30.30.1020">
    <property type="entry name" value="CCR4-NOT complex subunit 2/3/5, C-terminal domain"/>
    <property type="match status" value="1"/>
</dbReference>
<dbReference type="AlphaFoldDB" id="A0A0R3WT40"/>
<feature type="compositionally biased region" description="Low complexity" evidence="4">
    <location>
        <begin position="40"/>
        <end position="61"/>
    </location>
</feature>
<dbReference type="InterPro" id="IPR038635">
    <property type="entry name" value="CCR4-NOT_su2/3/5_C_sf"/>
</dbReference>
<organism evidence="8">
    <name type="scientific">Hydatigena taeniaeformis</name>
    <name type="common">Feline tapeworm</name>
    <name type="synonym">Taenia taeniaeformis</name>
    <dbReference type="NCBI Taxonomy" id="6205"/>
    <lineage>
        <taxon>Eukaryota</taxon>
        <taxon>Metazoa</taxon>
        <taxon>Spiralia</taxon>
        <taxon>Lophotrochozoa</taxon>
        <taxon>Platyhelminthes</taxon>
        <taxon>Cestoda</taxon>
        <taxon>Eucestoda</taxon>
        <taxon>Cyclophyllidea</taxon>
        <taxon>Taeniidae</taxon>
        <taxon>Hydatigera</taxon>
    </lineage>
</organism>
<dbReference type="PANTHER" id="PTHR23326">
    <property type="entry name" value="CCR4 NOT-RELATED"/>
    <property type="match status" value="1"/>
</dbReference>
<sequence>KKSRRKTLAGSQIQRSDPPPITVKGDANTGTAFSIPNVQSPLKPTISKSTPSSPSLPSTSTAGTIPSSAKLWLGVGKSPPYNKVAAMAFKIQSPSKPNISPNSDVSSSPLTPTKSDVSEGTAVPSSPSTTTNTLVAAAAYSSSKARKKKRRKRKVNKSNVSEPLPIDLEDPTTESSKFKDLMDNPYGMLGLLSLTKIDSSLRHYAPGFDLKSVDSKYFPPSGKFHDVFTSPLSDRMRLGPQDVEHKVPPEYLISHRLQGRLPADPQLALLTNRILFWIFYSFCSEEAQLVAAKELYNRGWRYHKTKMLWITSLPETQAMEGEREEHGLYICWEPEEFQYVLKAMEIGIGDLDDTPTTYELSSRTINARVLFISPESDQKQSNLEK</sequence>
<feature type="compositionally biased region" description="Polar residues" evidence="4">
    <location>
        <begin position="28"/>
        <end position="39"/>
    </location>
</feature>
<accession>A0A0R3WT40</accession>
<dbReference type="InterPro" id="IPR007282">
    <property type="entry name" value="NOT2/3/5_C"/>
</dbReference>
<dbReference type="Proteomes" id="UP000274429">
    <property type="component" value="Unassembled WGS sequence"/>
</dbReference>
<keyword evidence="7" id="KW-1185">Reference proteome</keyword>
<evidence type="ECO:0000256" key="3">
    <source>
        <dbReference type="ARBA" id="ARBA00023163"/>
    </source>
</evidence>
<evidence type="ECO:0000259" key="5">
    <source>
        <dbReference type="Pfam" id="PF04153"/>
    </source>
</evidence>
<keyword evidence="3" id="KW-0804">Transcription</keyword>
<dbReference type="EMBL" id="UYWX01003286">
    <property type="protein sequence ID" value="VDM23750.1"/>
    <property type="molecule type" value="Genomic_DNA"/>
</dbReference>
<dbReference type="GO" id="GO:2000036">
    <property type="term" value="P:regulation of stem cell population maintenance"/>
    <property type="evidence" value="ECO:0007669"/>
    <property type="project" value="UniProtKB-ARBA"/>
</dbReference>
<evidence type="ECO:0000313" key="7">
    <source>
        <dbReference type="Proteomes" id="UP000274429"/>
    </source>
</evidence>
<dbReference type="STRING" id="6205.A0A0R3WT40"/>
<dbReference type="Pfam" id="PF04153">
    <property type="entry name" value="NOT2_3_5_C"/>
    <property type="match status" value="1"/>
</dbReference>
<evidence type="ECO:0000256" key="1">
    <source>
        <dbReference type="ARBA" id="ARBA00007682"/>
    </source>
</evidence>
<feature type="compositionally biased region" description="Basic residues" evidence="4">
    <location>
        <begin position="144"/>
        <end position="156"/>
    </location>
</feature>
<dbReference type="OrthoDB" id="25391at2759"/>
<proteinExistence type="inferred from homology"/>
<dbReference type="WBParaSite" id="TTAC_0000393001-mRNA-1">
    <property type="protein sequence ID" value="TTAC_0000393001-mRNA-1"/>
    <property type="gene ID" value="TTAC_0000393001"/>
</dbReference>
<dbReference type="GO" id="GO:0030015">
    <property type="term" value="C:CCR4-NOT core complex"/>
    <property type="evidence" value="ECO:0007669"/>
    <property type="project" value="InterPro"/>
</dbReference>
<feature type="compositionally biased region" description="Polar residues" evidence="4">
    <location>
        <begin position="123"/>
        <end position="134"/>
    </location>
</feature>
<dbReference type="GO" id="GO:0006355">
    <property type="term" value="P:regulation of DNA-templated transcription"/>
    <property type="evidence" value="ECO:0007669"/>
    <property type="project" value="InterPro"/>
</dbReference>
<evidence type="ECO:0000313" key="8">
    <source>
        <dbReference type="WBParaSite" id="TTAC_0000393001-mRNA-1"/>
    </source>
</evidence>
<name>A0A0R3WT40_HYDTA</name>
<evidence type="ECO:0000313" key="6">
    <source>
        <dbReference type="EMBL" id="VDM23750.1"/>
    </source>
</evidence>
<reference evidence="6 7" key="2">
    <citation type="submission" date="2018-11" db="EMBL/GenBank/DDBJ databases">
        <authorList>
            <consortium name="Pathogen Informatics"/>
        </authorList>
    </citation>
    <scope>NUCLEOTIDE SEQUENCE [LARGE SCALE GENOMIC DNA]</scope>
</reference>
<feature type="region of interest" description="Disordered" evidence="4">
    <location>
        <begin position="1"/>
        <end position="66"/>
    </location>
</feature>
<feature type="region of interest" description="Disordered" evidence="4">
    <location>
        <begin position="93"/>
        <end position="172"/>
    </location>
</feature>
<feature type="domain" description="NOT2/NOT3/NOT5 C-terminal" evidence="5">
    <location>
        <begin position="227"/>
        <end position="339"/>
    </location>
</feature>
<dbReference type="InterPro" id="IPR040168">
    <property type="entry name" value="Not2/3/5"/>
</dbReference>
<evidence type="ECO:0000256" key="4">
    <source>
        <dbReference type="SAM" id="MobiDB-lite"/>
    </source>
</evidence>